<gene>
    <name evidence="16" type="primary">flhF</name>
    <name evidence="16" type="ORF">PBV87_14025</name>
</gene>
<dbReference type="PANTHER" id="PTHR43134">
    <property type="entry name" value="SIGNAL RECOGNITION PARTICLE RECEPTOR SUBUNIT ALPHA"/>
    <property type="match status" value="1"/>
</dbReference>
<dbReference type="Proteomes" id="UP001169242">
    <property type="component" value="Unassembled WGS sequence"/>
</dbReference>
<sequence>MRILKIKGKDEQTVLAQIKKEYGEDTVIISTQLEKQQGMMGFFKKPTCSITIAVQDEEEIEEKPTSVSDNYVEETKGMFDYLKNQIDFIKKDIAKVKDLSETKQVAMRDTSLVGEKTQVSITQGGSLYNIMKEKLTREGIQEDVVAHIVSGLEDEENLEIVARKLYEQMDEIMPTANLSKELPKVIVFIGSTGVGKTTTIAKLTADYVMNKRKKVALFTADTYRIAAIEQLKTYAEILDVPIEVIYSENDLDVALEKWKDSDHIFIDTAGRSHKNKEQIEDLARLLQSIGEKQVYLVLNVNTNYKDVKHIVDVYKEFAGSFQLIITKLDETDEIGNLMNIVAYAKSPISYVTDGQNVPDDIRTFDCDEYVKALLGRINHE</sequence>
<dbReference type="Gene3D" id="3.40.50.300">
    <property type="entry name" value="P-loop containing nucleotide triphosphate hydrolases"/>
    <property type="match status" value="1"/>
</dbReference>
<dbReference type="SUPFAM" id="SSF52540">
    <property type="entry name" value="P-loop containing nucleoside triphosphate hydrolases"/>
    <property type="match status" value="1"/>
</dbReference>
<name>A0AA42DPS5_9FIRM</name>
<evidence type="ECO:0000256" key="10">
    <source>
        <dbReference type="ARBA" id="ARBA00023136"/>
    </source>
</evidence>
<protein>
    <recommendedName>
        <fullName evidence="3 13">Flagellar biosynthesis protein FlhF</fullName>
    </recommendedName>
</protein>
<keyword evidence="17" id="KW-1185">Reference proteome</keyword>
<dbReference type="GO" id="GO:0005886">
    <property type="term" value="C:plasma membrane"/>
    <property type="evidence" value="ECO:0007669"/>
    <property type="project" value="UniProtKB-SubCell"/>
</dbReference>
<keyword evidence="5" id="KW-1003">Cell membrane</keyword>
<dbReference type="PANTHER" id="PTHR43134:SF3">
    <property type="entry name" value="FLAGELLAR BIOSYNTHESIS PROTEIN FLHF"/>
    <property type="match status" value="1"/>
</dbReference>
<evidence type="ECO:0000256" key="8">
    <source>
        <dbReference type="ARBA" id="ARBA00022927"/>
    </source>
</evidence>
<comment type="subcellular location">
    <subcellularLocation>
        <location evidence="1">Cell membrane</location>
        <topology evidence="1">Peripheral membrane protein</topology>
        <orientation evidence="1">Cytoplasmic side</orientation>
    </subcellularLocation>
</comment>
<evidence type="ECO:0000256" key="2">
    <source>
        <dbReference type="ARBA" id="ARBA00008531"/>
    </source>
</evidence>
<keyword evidence="16" id="KW-0282">Flagellum</keyword>
<evidence type="ECO:0000313" key="17">
    <source>
        <dbReference type="Proteomes" id="UP001169242"/>
    </source>
</evidence>
<evidence type="ECO:0000256" key="6">
    <source>
        <dbReference type="ARBA" id="ARBA00022741"/>
    </source>
</evidence>
<feature type="domain" description="AAA+ ATPase" evidence="14">
    <location>
        <begin position="182"/>
        <end position="329"/>
    </location>
</feature>
<dbReference type="GO" id="GO:0003924">
    <property type="term" value="F:GTPase activity"/>
    <property type="evidence" value="ECO:0007669"/>
    <property type="project" value="UniProtKB-UniRule"/>
</dbReference>
<dbReference type="GO" id="GO:0005047">
    <property type="term" value="F:signal recognition particle binding"/>
    <property type="evidence" value="ECO:0007669"/>
    <property type="project" value="TreeGrafter"/>
</dbReference>
<evidence type="ECO:0000259" key="15">
    <source>
        <dbReference type="SMART" id="SM00962"/>
    </source>
</evidence>
<dbReference type="SMART" id="SM00382">
    <property type="entry name" value="AAA"/>
    <property type="match status" value="1"/>
</dbReference>
<dbReference type="SMART" id="SM00962">
    <property type="entry name" value="SRP54"/>
    <property type="match status" value="1"/>
</dbReference>
<dbReference type="InterPro" id="IPR003593">
    <property type="entry name" value="AAA+_ATPase"/>
</dbReference>
<evidence type="ECO:0000313" key="16">
    <source>
        <dbReference type="EMBL" id="MDA3732606.1"/>
    </source>
</evidence>
<dbReference type="InterPro" id="IPR047040">
    <property type="entry name" value="FlhF__GTPase_dom"/>
</dbReference>
<evidence type="ECO:0000256" key="4">
    <source>
        <dbReference type="ARBA" id="ARBA00022448"/>
    </source>
</evidence>
<reference evidence="16" key="1">
    <citation type="journal article" date="2023" name="Int. J. Syst. Evol. Microbiol.">
        <title>&lt;i&gt;Holtiella tumoricola&lt;/i&gt; gen. nov. sp. nov., isolated from a human clinical sample.</title>
        <authorList>
            <person name="Allen-Vercoe E."/>
            <person name="Daigneault M.C."/>
            <person name="Vancuren S.J."/>
            <person name="Cochrane K."/>
            <person name="O'Neal L.L."/>
            <person name="Sankaranarayanan K."/>
            <person name="Lawson P.A."/>
        </authorList>
    </citation>
    <scope>NUCLEOTIDE SEQUENCE</scope>
    <source>
        <strain evidence="16">CC70A</strain>
    </source>
</reference>
<proteinExistence type="inferred from homology"/>
<dbReference type="RefSeq" id="WP_053983915.1">
    <property type="nucleotide sequence ID" value="NZ_JAQIFT010000049.1"/>
</dbReference>
<evidence type="ECO:0000256" key="7">
    <source>
        <dbReference type="ARBA" id="ARBA00022795"/>
    </source>
</evidence>
<dbReference type="InterPro" id="IPR000897">
    <property type="entry name" value="SRP54_GTPase_dom"/>
</dbReference>
<dbReference type="GO" id="GO:0005525">
    <property type="term" value="F:GTP binding"/>
    <property type="evidence" value="ECO:0007669"/>
    <property type="project" value="UniProtKB-UniRule"/>
</dbReference>
<keyword evidence="11" id="KW-1006">Bacterial flagellum protein export</keyword>
<evidence type="ECO:0000256" key="9">
    <source>
        <dbReference type="ARBA" id="ARBA00023134"/>
    </source>
</evidence>
<evidence type="ECO:0000256" key="11">
    <source>
        <dbReference type="ARBA" id="ARBA00023225"/>
    </source>
</evidence>
<dbReference type="Gene3D" id="1.20.120.1380">
    <property type="entry name" value="Flagellar FlhF biosynthesis protein, N domain"/>
    <property type="match status" value="1"/>
</dbReference>
<organism evidence="16 17">
    <name type="scientific">Holtiella tumoricola</name>
    <dbReference type="NCBI Taxonomy" id="3018743"/>
    <lineage>
        <taxon>Bacteria</taxon>
        <taxon>Bacillati</taxon>
        <taxon>Bacillota</taxon>
        <taxon>Clostridia</taxon>
        <taxon>Lachnospirales</taxon>
        <taxon>Cellulosilyticaceae</taxon>
        <taxon>Holtiella</taxon>
    </lineage>
</organism>
<evidence type="ECO:0000256" key="5">
    <source>
        <dbReference type="ARBA" id="ARBA00022475"/>
    </source>
</evidence>
<evidence type="ECO:0000256" key="3">
    <source>
        <dbReference type="ARBA" id="ARBA00014919"/>
    </source>
</evidence>
<keyword evidence="8" id="KW-0653">Protein transport</keyword>
<dbReference type="GO" id="GO:0015031">
    <property type="term" value="P:protein transport"/>
    <property type="evidence" value="ECO:0007669"/>
    <property type="project" value="UniProtKB-KW"/>
</dbReference>
<keyword evidence="7" id="KW-1005">Bacterial flagellum biogenesis</keyword>
<keyword evidence="16" id="KW-0966">Cell projection</keyword>
<keyword evidence="16" id="KW-0969">Cilium</keyword>
<evidence type="ECO:0000256" key="13">
    <source>
        <dbReference type="NCBIfam" id="TIGR03499"/>
    </source>
</evidence>
<feature type="domain" description="SRP54-type proteins GTP-binding" evidence="15">
    <location>
        <begin position="183"/>
        <end position="375"/>
    </location>
</feature>
<dbReference type="NCBIfam" id="TIGR03499">
    <property type="entry name" value="FlhF"/>
    <property type="match status" value="1"/>
</dbReference>
<dbReference type="Pfam" id="PF00448">
    <property type="entry name" value="SRP54"/>
    <property type="match status" value="1"/>
</dbReference>
<keyword evidence="9" id="KW-0342">GTP-binding</keyword>
<evidence type="ECO:0000256" key="12">
    <source>
        <dbReference type="ARBA" id="ARBA00025337"/>
    </source>
</evidence>
<dbReference type="FunFam" id="3.40.50.300:FF:000695">
    <property type="entry name" value="Flagellar biosynthesis regulator FlhF"/>
    <property type="match status" value="1"/>
</dbReference>
<evidence type="ECO:0000256" key="1">
    <source>
        <dbReference type="ARBA" id="ARBA00004413"/>
    </source>
</evidence>
<dbReference type="InterPro" id="IPR020006">
    <property type="entry name" value="FlhF"/>
</dbReference>
<comment type="function">
    <text evidence="12">Necessary for flagellar biosynthesis. May be involved in translocation of the flagellum.</text>
</comment>
<comment type="similarity">
    <text evidence="2">Belongs to the GTP-binding SRP family.</text>
</comment>
<dbReference type="GO" id="GO:0006614">
    <property type="term" value="P:SRP-dependent cotranslational protein targeting to membrane"/>
    <property type="evidence" value="ECO:0007669"/>
    <property type="project" value="UniProtKB-UniRule"/>
</dbReference>
<dbReference type="AlphaFoldDB" id="A0AA42DPS5"/>
<dbReference type="EMBL" id="JAQIFT010000049">
    <property type="protein sequence ID" value="MDA3732606.1"/>
    <property type="molecule type" value="Genomic_DNA"/>
</dbReference>
<keyword evidence="10" id="KW-0472">Membrane</keyword>
<accession>A0AA42DPS5</accession>
<keyword evidence="4" id="KW-0813">Transport</keyword>
<evidence type="ECO:0000259" key="14">
    <source>
        <dbReference type="SMART" id="SM00382"/>
    </source>
</evidence>
<dbReference type="CDD" id="cd17873">
    <property type="entry name" value="FlhF"/>
    <property type="match status" value="1"/>
</dbReference>
<comment type="caution">
    <text evidence="16">The sequence shown here is derived from an EMBL/GenBank/DDBJ whole genome shotgun (WGS) entry which is preliminary data.</text>
</comment>
<dbReference type="GO" id="GO:0044781">
    <property type="term" value="P:bacterial-type flagellum organization"/>
    <property type="evidence" value="ECO:0007669"/>
    <property type="project" value="UniProtKB-UniRule"/>
</dbReference>
<dbReference type="InterPro" id="IPR027417">
    <property type="entry name" value="P-loop_NTPase"/>
</dbReference>
<keyword evidence="6" id="KW-0547">Nucleotide-binding</keyword>